<dbReference type="InterPro" id="IPR035647">
    <property type="entry name" value="EFG_III/V"/>
</dbReference>
<protein>
    <submittedName>
        <fullName evidence="1">Uncharacterized protein</fullName>
    </submittedName>
</protein>
<organism evidence="1 2">
    <name type="scientific">Ilex paraguariensis</name>
    <name type="common">yerba mate</name>
    <dbReference type="NCBI Taxonomy" id="185542"/>
    <lineage>
        <taxon>Eukaryota</taxon>
        <taxon>Viridiplantae</taxon>
        <taxon>Streptophyta</taxon>
        <taxon>Embryophyta</taxon>
        <taxon>Tracheophyta</taxon>
        <taxon>Spermatophyta</taxon>
        <taxon>Magnoliopsida</taxon>
        <taxon>eudicotyledons</taxon>
        <taxon>Gunneridae</taxon>
        <taxon>Pentapetalae</taxon>
        <taxon>asterids</taxon>
        <taxon>campanulids</taxon>
        <taxon>Aquifoliales</taxon>
        <taxon>Aquifoliaceae</taxon>
        <taxon>Ilex</taxon>
    </lineage>
</organism>
<evidence type="ECO:0000313" key="1">
    <source>
        <dbReference type="EMBL" id="CAK9148426.1"/>
    </source>
</evidence>
<dbReference type="Proteomes" id="UP001642360">
    <property type="component" value="Unassembled WGS sequence"/>
</dbReference>
<dbReference type="EMBL" id="CAUOFW020001748">
    <property type="protein sequence ID" value="CAK9148426.1"/>
    <property type="molecule type" value="Genomic_DNA"/>
</dbReference>
<gene>
    <name evidence="1" type="ORF">ILEXP_LOCUS16364</name>
</gene>
<keyword evidence="2" id="KW-1185">Reference proteome</keyword>
<reference evidence="1 2" key="1">
    <citation type="submission" date="2024-02" db="EMBL/GenBank/DDBJ databases">
        <authorList>
            <person name="Vignale AGUSTIN F."/>
            <person name="Sosa J E."/>
            <person name="Modenutti C."/>
        </authorList>
    </citation>
    <scope>NUCLEOTIDE SEQUENCE [LARGE SCALE GENOMIC DNA]</scope>
</reference>
<proteinExistence type="predicted"/>
<dbReference type="Gene3D" id="3.30.70.870">
    <property type="entry name" value="Elongation Factor G (Translational Gtpase), domain 3"/>
    <property type="match status" value="1"/>
</dbReference>
<dbReference type="SUPFAM" id="SSF54980">
    <property type="entry name" value="EF-G C-terminal domain-like"/>
    <property type="match status" value="1"/>
</dbReference>
<sequence length="69" mass="7682">MAEAETNLAINVIPTLSDSYEVQGRGELQLGILIENMRREGFELSVSPPRVMLNPKSTRSLAHEWKSLG</sequence>
<comment type="caution">
    <text evidence="1">The sequence shown here is derived from an EMBL/GenBank/DDBJ whole genome shotgun (WGS) entry which is preliminary data.</text>
</comment>
<evidence type="ECO:0000313" key="2">
    <source>
        <dbReference type="Proteomes" id="UP001642360"/>
    </source>
</evidence>
<dbReference type="AlphaFoldDB" id="A0ABC8RTV3"/>
<name>A0ABC8RTV3_9AQUA</name>
<accession>A0ABC8RTV3</accession>